<accession>A0A420HPM3</accession>
<dbReference type="STRING" id="212602.A0A420HPM3"/>
<organism evidence="3 4">
    <name type="scientific">Erysiphe neolycopersici</name>
    <dbReference type="NCBI Taxonomy" id="212602"/>
    <lineage>
        <taxon>Eukaryota</taxon>
        <taxon>Fungi</taxon>
        <taxon>Dikarya</taxon>
        <taxon>Ascomycota</taxon>
        <taxon>Pezizomycotina</taxon>
        <taxon>Leotiomycetes</taxon>
        <taxon>Erysiphales</taxon>
        <taxon>Erysiphaceae</taxon>
        <taxon>Erysiphe</taxon>
    </lineage>
</organism>
<reference evidence="3 4" key="1">
    <citation type="journal article" date="2018" name="BMC Genomics">
        <title>Comparative genome analyses reveal sequence features reflecting distinct modes of host-adaptation between dicot and monocot powdery mildew.</title>
        <authorList>
            <person name="Wu Y."/>
            <person name="Ma X."/>
            <person name="Pan Z."/>
            <person name="Kale S.D."/>
            <person name="Song Y."/>
            <person name="King H."/>
            <person name="Zhang Q."/>
            <person name="Presley C."/>
            <person name="Deng X."/>
            <person name="Wei C.I."/>
            <person name="Xiao S."/>
        </authorList>
    </citation>
    <scope>NUCLEOTIDE SEQUENCE [LARGE SCALE GENOMIC DNA]</scope>
    <source>
        <strain evidence="3">UMSG2</strain>
    </source>
</reference>
<evidence type="ECO:0000313" key="4">
    <source>
        <dbReference type="Proteomes" id="UP000286134"/>
    </source>
</evidence>
<dbReference type="Proteomes" id="UP000286134">
    <property type="component" value="Unassembled WGS sequence"/>
</dbReference>
<comment type="caution">
    <text evidence="3">The sequence shown here is derived from an EMBL/GenBank/DDBJ whole genome shotgun (WGS) entry which is preliminary data.</text>
</comment>
<evidence type="ECO:0008006" key="5">
    <source>
        <dbReference type="Google" id="ProtNLM"/>
    </source>
</evidence>
<keyword evidence="1" id="KW-0175">Coiled coil</keyword>
<feature type="coiled-coil region" evidence="1">
    <location>
        <begin position="180"/>
        <end position="207"/>
    </location>
</feature>
<feature type="compositionally biased region" description="Polar residues" evidence="2">
    <location>
        <begin position="589"/>
        <end position="610"/>
    </location>
</feature>
<evidence type="ECO:0000313" key="3">
    <source>
        <dbReference type="EMBL" id="RKF59390.1"/>
    </source>
</evidence>
<feature type="non-terminal residue" evidence="3">
    <location>
        <position position="1"/>
    </location>
</feature>
<gene>
    <name evidence="3" type="ORF">OnM2_060060</name>
</gene>
<sequence length="828" mass="93644">DSGSSGARWLSRVQYDFQKAGHITPPPNLFFYAIDILFDGEATSWLDSTPLIRQMIDNREKAIEQHVAEFKEQLTAQFPAKIVTYVEGNLQNDTKNFAQKESETLTAYYQRALHLLRRSHGRDAPMKSAAGKPLAPIEQSVLNSIISAFLDGLRDEEVRSEVFSRAALPCRSLWRCQEIIDEVQRGLDAIREARERAAERNEVAQIRAMCASHYGKSLSSVLADFSSGKLMAQKAKQYHSNEQKPSYQAQQQTEILKVNDNRPIALSGNASHKGFDNSQNKYTSRYASKNGYINGSAKYRPSDWPLCFGCGIVGHIKPKCQNLQLQNWEQSCLKNIIYDRVPQFGESNMTYAIQDQFSEIQNTACRHLNPHYDLHRTSSEYQLPHYQFQDRHHLESCQNIPYDYNNNYQSTRRKKINIKTQRYVHETDRENEPLKVHFEDQKDADCSLDQFARLNTSNNTSSGNMQSNACELGVQLESFSLGPSKKRQRIYLEEILIEETSKTTCTTNTDPDLAQPIKQANKMKKALKHLREIVGREGCGPINYIDLAKRITILKNLLELWQVSPDAAKDFRRLSTRLNKKKGKRSPTELFSNSVNNDHPRSFTNTQSSSSERKAFRVPVVAQAEANGKIMKVALPKHISQSDQGSEMNVISQGLVKTLKLKKLCLGTRGFSGLTMNTADGGETELSHFVSYRIGVCGIWRRTDAFVRPVVKKGGELDLHLLLGLPWLHEVNASNFIRDSKIILCDSRLKKQIVENQGPKFAASNSHKLILYPISSQVTFNQVNNFFPCGDSPDLDTEIDTSEASDDSSDSDLENELPKNISSVGSEN</sequence>
<evidence type="ECO:0000256" key="2">
    <source>
        <dbReference type="SAM" id="MobiDB-lite"/>
    </source>
</evidence>
<dbReference type="EMBL" id="MCFK01006060">
    <property type="protein sequence ID" value="RKF59390.1"/>
    <property type="molecule type" value="Genomic_DNA"/>
</dbReference>
<proteinExistence type="predicted"/>
<feature type="region of interest" description="Disordered" evidence="2">
    <location>
        <begin position="792"/>
        <end position="828"/>
    </location>
</feature>
<keyword evidence="4" id="KW-1185">Reference proteome</keyword>
<name>A0A420HPM3_9PEZI</name>
<evidence type="ECO:0000256" key="1">
    <source>
        <dbReference type="SAM" id="Coils"/>
    </source>
</evidence>
<feature type="compositionally biased region" description="Acidic residues" evidence="2">
    <location>
        <begin position="793"/>
        <end position="815"/>
    </location>
</feature>
<protein>
    <recommendedName>
        <fullName evidence="5">CCHC-type domain-containing protein</fullName>
    </recommendedName>
</protein>
<dbReference type="AlphaFoldDB" id="A0A420HPM3"/>
<feature type="region of interest" description="Disordered" evidence="2">
    <location>
        <begin position="580"/>
        <end position="610"/>
    </location>
</feature>
<dbReference type="OrthoDB" id="3595120at2759"/>